<gene>
    <name evidence="1" type="ORF">DSCW_55940</name>
</gene>
<name>A0A5K7ZP56_9BACT</name>
<dbReference type="EMBL" id="AP021875">
    <property type="protein sequence ID" value="BBO78177.1"/>
    <property type="molecule type" value="Genomic_DNA"/>
</dbReference>
<proteinExistence type="predicted"/>
<protein>
    <submittedName>
        <fullName evidence="1">Uncharacterized protein</fullName>
    </submittedName>
</protein>
<evidence type="ECO:0000313" key="2">
    <source>
        <dbReference type="Proteomes" id="UP000427769"/>
    </source>
</evidence>
<sequence>MQPTLDLDTTENKHKEAAAKVTALDASDGENWKHLKSDLDSLMIDIEKDLRQALAYFG</sequence>
<dbReference type="AlphaFoldDB" id="A0A5K7ZP56"/>
<accession>A0A5K7ZP56</accession>
<keyword evidence="2" id="KW-1185">Reference proteome</keyword>
<organism evidence="1 2">
    <name type="scientific">Desulfosarcina widdelii</name>
    <dbReference type="NCBI Taxonomy" id="947919"/>
    <lineage>
        <taxon>Bacteria</taxon>
        <taxon>Pseudomonadati</taxon>
        <taxon>Thermodesulfobacteriota</taxon>
        <taxon>Desulfobacteria</taxon>
        <taxon>Desulfobacterales</taxon>
        <taxon>Desulfosarcinaceae</taxon>
        <taxon>Desulfosarcina</taxon>
    </lineage>
</organism>
<reference evidence="1 2" key="1">
    <citation type="submission" date="2019-11" db="EMBL/GenBank/DDBJ databases">
        <title>Comparative genomics of hydrocarbon-degrading Desulfosarcina strains.</title>
        <authorList>
            <person name="Watanabe M."/>
            <person name="Kojima H."/>
            <person name="Fukui M."/>
        </authorList>
    </citation>
    <scope>NUCLEOTIDE SEQUENCE [LARGE SCALE GENOMIC DNA]</scope>
    <source>
        <strain evidence="1 2">PP31</strain>
    </source>
</reference>
<evidence type="ECO:0000313" key="1">
    <source>
        <dbReference type="EMBL" id="BBO78177.1"/>
    </source>
</evidence>
<dbReference type="Proteomes" id="UP000427769">
    <property type="component" value="Chromosome"/>
</dbReference>
<dbReference type="KEGG" id="dwd:DSCW_55940"/>